<protein>
    <recommendedName>
        <fullName evidence="2">Protein SirB1 N-terminal domain-containing protein</fullName>
    </recommendedName>
</protein>
<gene>
    <name evidence="3" type="ORF">J2Z79_002166</name>
</gene>
<evidence type="ECO:0000259" key="2">
    <source>
        <dbReference type="Pfam" id="PF13369"/>
    </source>
</evidence>
<evidence type="ECO:0000313" key="4">
    <source>
        <dbReference type="Proteomes" id="UP001519289"/>
    </source>
</evidence>
<comment type="caution">
    <text evidence="3">The sequence shown here is derived from an EMBL/GenBank/DDBJ whole genome shotgun (WGS) entry which is preliminary data.</text>
</comment>
<sequence>MRSEAELRALVSLLGDEHEGVARAAWDALLTAGPAAVPFLEAAFDAPEHRLRGRVRSLLEELRIAAVEERWVRFVSQEDDSLDLEQGCLLLAALGGSEGRERKVASFLDAVAASVRAQVPLVGGLQAMGDVLFENLRFRGGDPWTLEHHLLPSVLERRRGIPIALAAVYILVGRRAGLPVYGVAMPDHFLALYEQADQPAYIDCYNRGRIYRHETLKQLLHRRGMFTVNQALAPCSTRLMLYRMLNNLERVYTKVGQERLAERVRRWRELLVVRGDGAPRG</sequence>
<evidence type="ECO:0000256" key="1">
    <source>
        <dbReference type="ARBA" id="ARBA00007100"/>
    </source>
</evidence>
<dbReference type="InterPro" id="IPR032698">
    <property type="entry name" value="SirB1_N"/>
</dbReference>
<keyword evidence="4" id="KW-1185">Reference proteome</keyword>
<accession>A0ABS4JV39</accession>
<name>A0ABS4JV39_9FIRM</name>
<proteinExistence type="inferred from homology"/>
<comment type="similarity">
    <text evidence="1">Belongs to the UPF0162 family.</text>
</comment>
<dbReference type="RefSeq" id="WP_209466879.1">
    <property type="nucleotide sequence ID" value="NZ_JAGGLG010000017.1"/>
</dbReference>
<dbReference type="PANTHER" id="PTHR31350">
    <property type="entry name" value="SI:DKEY-261L7.2"/>
    <property type="match status" value="1"/>
</dbReference>
<dbReference type="PANTHER" id="PTHR31350:SF21">
    <property type="entry name" value="F-BOX ONLY PROTEIN 21"/>
    <property type="match status" value="1"/>
</dbReference>
<dbReference type="Pfam" id="PF13369">
    <property type="entry name" value="Transglut_core2"/>
    <property type="match status" value="1"/>
</dbReference>
<reference evidence="3 4" key="1">
    <citation type="submission" date="2021-03" db="EMBL/GenBank/DDBJ databases">
        <title>Genomic Encyclopedia of Type Strains, Phase IV (KMG-IV): sequencing the most valuable type-strain genomes for metagenomic binning, comparative biology and taxonomic classification.</title>
        <authorList>
            <person name="Goeker M."/>
        </authorList>
    </citation>
    <scope>NUCLEOTIDE SEQUENCE [LARGE SCALE GENOMIC DNA]</scope>
    <source>
        <strain evidence="3 4">DSM 27138</strain>
    </source>
</reference>
<dbReference type="EMBL" id="JAGGLG010000017">
    <property type="protein sequence ID" value="MBP2018751.1"/>
    <property type="molecule type" value="Genomic_DNA"/>
</dbReference>
<organism evidence="3 4">
    <name type="scientific">Symbiobacterium terraclitae</name>
    <dbReference type="NCBI Taxonomy" id="557451"/>
    <lineage>
        <taxon>Bacteria</taxon>
        <taxon>Bacillati</taxon>
        <taxon>Bacillota</taxon>
        <taxon>Clostridia</taxon>
        <taxon>Eubacteriales</taxon>
        <taxon>Symbiobacteriaceae</taxon>
        <taxon>Symbiobacterium</taxon>
    </lineage>
</organism>
<evidence type="ECO:0000313" key="3">
    <source>
        <dbReference type="EMBL" id="MBP2018751.1"/>
    </source>
</evidence>
<dbReference type="Proteomes" id="UP001519289">
    <property type="component" value="Unassembled WGS sequence"/>
</dbReference>
<feature type="domain" description="Protein SirB1 N-terminal" evidence="2">
    <location>
        <begin position="104"/>
        <end position="246"/>
    </location>
</feature>